<dbReference type="GO" id="GO:0005737">
    <property type="term" value="C:cytoplasm"/>
    <property type="evidence" value="ECO:0007669"/>
    <property type="project" value="UniProtKB-SubCell"/>
</dbReference>
<evidence type="ECO:0000256" key="2">
    <source>
        <dbReference type="ARBA" id="ARBA00004496"/>
    </source>
</evidence>
<evidence type="ECO:0000313" key="19">
    <source>
        <dbReference type="Proteomes" id="UP000515934"/>
    </source>
</evidence>
<keyword evidence="12 14" id="KW-0173">Coenzyme A biosynthesis</keyword>
<dbReference type="HAMAP" id="MF_00215">
    <property type="entry name" value="Pantothen_kinase_1"/>
    <property type="match status" value="1"/>
</dbReference>
<reference evidence="18 19" key="1">
    <citation type="submission" date="2020-08" db="EMBL/GenBank/DDBJ databases">
        <title>Genome sequence of Leucobacter denitrificans KACC 14055T.</title>
        <authorList>
            <person name="Hyun D.-W."/>
            <person name="Bae J.-W."/>
        </authorList>
    </citation>
    <scope>NUCLEOTIDE SEQUENCE [LARGE SCALE GENOMIC DNA]</scope>
    <source>
        <strain evidence="18 19">KACC 14055</strain>
    </source>
</reference>
<dbReference type="UniPathway" id="UPA00241">
    <property type="reaction ID" value="UER00352"/>
</dbReference>
<dbReference type="PIRSF" id="PIRSF000545">
    <property type="entry name" value="Pantothenate_kin"/>
    <property type="match status" value="1"/>
</dbReference>
<keyword evidence="7 14" id="KW-0963">Cytoplasm</keyword>
<gene>
    <name evidence="14" type="primary">coaA</name>
    <name evidence="18" type="ORF">H9L06_04065</name>
</gene>
<dbReference type="InterPro" id="IPR006083">
    <property type="entry name" value="PRK/URK"/>
</dbReference>
<feature type="region of interest" description="Disordered" evidence="16">
    <location>
        <begin position="1"/>
        <end position="21"/>
    </location>
</feature>
<keyword evidence="10 14" id="KW-0418">Kinase</keyword>
<comment type="subcellular location">
    <subcellularLocation>
        <location evidence="2 14 15">Cytoplasm</location>
    </subcellularLocation>
</comment>
<evidence type="ECO:0000256" key="15">
    <source>
        <dbReference type="RuleBase" id="RU003530"/>
    </source>
</evidence>
<feature type="domain" description="Phosphoribulokinase/uridine kinase" evidence="17">
    <location>
        <begin position="114"/>
        <end position="252"/>
    </location>
</feature>
<dbReference type="SUPFAM" id="SSF52540">
    <property type="entry name" value="P-loop containing nucleoside triphosphate hydrolases"/>
    <property type="match status" value="1"/>
</dbReference>
<evidence type="ECO:0000256" key="11">
    <source>
        <dbReference type="ARBA" id="ARBA00022840"/>
    </source>
</evidence>
<dbReference type="EMBL" id="CP060716">
    <property type="protein sequence ID" value="QNN63499.1"/>
    <property type="molecule type" value="Genomic_DNA"/>
</dbReference>
<dbReference type="GO" id="GO:0004594">
    <property type="term" value="F:pantothenate kinase activity"/>
    <property type="evidence" value="ECO:0007669"/>
    <property type="project" value="UniProtKB-UniRule"/>
</dbReference>
<accession>A0A7G9S6M4</accession>
<dbReference type="KEGG" id="ldn:H9L06_04065"/>
<keyword evidence="19" id="KW-1185">Reference proteome</keyword>
<evidence type="ECO:0000256" key="13">
    <source>
        <dbReference type="ARBA" id="ARBA00032866"/>
    </source>
</evidence>
<evidence type="ECO:0000313" key="18">
    <source>
        <dbReference type="EMBL" id="QNN63499.1"/>
    </source>
</evidence>
<evidence type="ECO:0000256" key="4">
    <source>
        <dbReference type="ARBA" id="ARBA00006087"/>
    </source>
</evidence>
<comment type="catalytic activity">
    <reaction evidence="1 14 15">
        <text>(R)-pantothenate + ATP = (R)-4'-phosphopantothenate + ADP + H(+)</text>
        <dbReference type="Rhea" id="RHEA:16373"/>
        <dbReference type="ChEBI" id="CHEBI:10986"/>
        <dbReference type="ChEBI" id="CHEBI:15378"/>
        <dbReference type="ChEBI" id="CHEBI:29032"/>
        <dbReference type="ChEBI" id="CHEBI:30616"/>
        <dbReference type="ChEBI" id="CHEBI:456216"/>
        <dbReference type="EC" id="2.7.1.33"/>
    </reaction>
</comment>
<dbReference type="GO" id="GO:0015937">
    <property type="term" value="P:coenzyme A biosynthetic process"/>
    <property type="evidence" value="ECO:0007669"/>
    <property type="project" value="UniProtKB-UniRule"/>
</dbReference>
<dbReference type="Gene3D" id="3.40.50.300">
    <property type="entry name" value="P-loop containing nucleotide triphosphate hydrolases"/>
    <property type="match status" value="1"/>
</dbReference>
<evidence type="ECO:0000256" key="5">
    <source>
        <dbReference type="ARBA" id="ARBA00012102"/>
    </source>
</evidence>
<name>A0A7G9S6M4_9MICO</name>
<dbReference type="Proteomes" id="UP000515934">
    <property type="component" value="Chromosome"/>
</dbReference>
<dbReference type="InterPro" id="IPR027417">
    <property type="entry name" value="P-loop_NTPase"/>
</dbReference>
<evidence type="ECO:0000259" key="17">
    <source>
        <dbReference type="Pfam" id="PF00485"/>
    </source>
</evidence>
<dbReference type="EC" id="2.7.1.33" evidence="5 14"/>
<keyword evidence="9 14" id="KW-0547">Nucleotide-binding</keyword>
<feature type="compositionally biased region" description="Polar residues" evidence="16">
    <location>
        <begin position="8"/>
        <end position="21"/>
    </location>
</feature>
<organism evidence="18 19">
    <name type="scientific">Leucobacter denitrificans</name>
    <dbReference type="NCBI Taxonomy" id="683042"/>
    <lineage>
        <taxon>Bacteria</taxon>
        <taxon>Bacillati</taxon>
        <taxon>Actinomycetota</taxon>
        <taxon>Actinomycetes</taxon>
        <taxon>Micrococcales</taxon>
        <taxon>Microbacteriaceae</taxon>
        <taxon>Leucobacter</taxon>
    </lineage>
</organism>
<feature type="binding site" evidence="14">
    <location>
        <begin position="119"/>
        <end position="126"/>
    </location>
    <ligand>
        <name>ATP</name>
        <dbReference type="ChEBI" id="CHEBI:30616"/>
    </ligand>
</feature>
<proteinExistence type="inferred from homology"/>
<evidence type="ECO:0000256" key="10">
    <source>
        <dbReference type="ARBA" id="ARBA00022777"/>
    </source>
</evidence>
<comment type="similarity">
    <text evidence="4 14 15">Belongs to the prokaryotic pantothenate kinase family.</text>
</comment>
<dbReference type="PANTHER" id="PTHR10285">
    <property type="entry name" value="URIDINE KINASE"/>
    <property type="match status" value="1"/>
</dbReference>
<evidence type="ECO:0000256" key="7">
    <source>
        <dbReference type="ARBA" id="ARBA00022490"/>
    </source>
</evidence>
<keyword evidence="11 14" id="KW-0067">ATP-binding</keyword>
<sequence length="337" mass="38541">MSQKHSEAQATDDLSTETVGLDTQTLIRPDLTSPFTEIDRDEWARLAGETPMPLTEQEVDAFRGLGEVLDLVEVSEVYRPLSRLINQYAIAAREMHQRTRKFLHRENERPSTFVIGVAGSVAVGKSTVARILRDLLARWPETPNVSLVTTDGFLYPNAELDRRGLTDRKGFPESYDRRALLRFVSQVKSGMPEVRAPHYSHLFYDIIPGEYTVVRQPDILIVEGLNVLQPPSMSHPLAVSDLFDFSVYVDARTSDIETWFTRRFLKLRESAFADPNSFFTRFSQQSEEDAIAFAHDVWKSVNEPNLIENIRPTRARATLVLRKESDHRVQKVLLRKL</sequence>
<evidence type="ECO:0000256" key="1">
    <source>
        <dbReference type="ARBA" id="ARBA00001206"/>
    </source>
</evidence>
<keyword evidence="8 14" id="KW-0808">Transferase</keyword>
<dbReference type="InterPro" id="IPR004566">
    <property type="entry name" value="PanK"/>
</dbReference>
<evidence type="ECO:0000256" key="9">
    <source>
        <dbReference type="ARBA" id="ARBA00022741"/>
    </source>
</evidence>
<dbReference type="Pfam" id="PF00485">
    <property type="entry name" value="PRK"/>
    <property type="match status" value="1"/>
</dbReference>
<evidence type="ECO:0000256" key="16">
    <source>
        <dbReference type="SAM" id="MobiDB-lite"/>
    </source>
</evidence>
<evidence type="ECO:0000256" key="8">
    <source>
        <dbReference type="ARBA" id="ARBA00022679"/>
    </source>
</evidence>
<dbReference type="NCBIfam" id="TIGR00554">
    <property type="entry name" value="panK_bact"/>
    <property type="match status" value="1"/>
</dbReference>
<evidence type="ECO:0000256" key="12">
    <source>
        <dbReference type="ARBA" id="ARBA00022993"/>
    </source>
</evidence>
<comment type="pathway">
    <text evidence="3 14 15">Cofactor biosynthesis; coenzyme A biosynthesis; CoA from (R)-pantothenate: step 1/5.</text>
</comment>
<dbReference type="CDD" id="cd02025">
    <property type="entry name" value="PanK"/>
    <property type="match status" value="1"/>
</dbReference>
<dbReference type="AlphaFoldDB" id="A0A7G9S6M4"/>
<evidence type="ECO:0000256" key="6">
    <source>
        <dbReference type="ARBA" id="ARBA00015080"/>
    </source>
</evidence>
<evidence type="ECO:0000256" key="14">
    <source>
        <dbReference type="HAMAP-Rule" id="MF_00215"/>
    </source>
</evidence>
<dbReference type="RefSeq" id="WP_187555966.1">
    <property type="nucleotide sequence ID" value="NZ_CP060716.1"/>
</dbReference>
<protein>
    <recommendedName>
        <fullName evidence="6 14">Pantothenate kinase</fullName>
        <ecNumber evidence="5 14">2.7.1.33</ecNumber>
    </recommendedName>
    <alternativeName>
        <fullName evidence="13 14">Pantothenic acid kinase</fullName>
    </alternativeName>
</protein>
<dbReference type="GO" id="GO:0005524">
    <property type="term" value="F:ATP binding"/>
    <property type="evidence" value="ECO:0007669"/>
    <property type="project" value="UniProtKB-UniRule"/>
</dbReference>
<evidence type="ECO:0000256" key="3">
    <source>
        <dbReference type="ARBA" id="ARBA00005225"/>
    </source>
</evidence>